<dbReference type="AlphaFoldDB" id="A0AAV6YFK3"/>
<reference evidence="1" key="1">
    <citation type="thesis" date="2020" institute="ProQuest LLC" country="789 East Eisenhower Parkway, Ann Arbor, MI, USA">
        <title>Comparative Genomics and Chromosome Evolution.</title>
        <authorList>
            <person name="Mudd A.B."/>
        </authorList>
    </citation>
    <scope>NUCLEOTIDE SEQUENCE</scope>
    <source>
        <strain evidence="1">237g6f4</strain>
        <tissue evidence="1">Blood</tissue>
    </source>
</reference>
<dbReference type="Proteomes" id="UP000824782">
    <property type="component" value="Unassembled WGS sequence"/>
</dbReference>
<proteinExistence type="predicted"/>
<sequence>MKVNCKKNPPSLVSFFFYRISIWKNLVLEIQQIVLYATRVFQFGDFCKCLIGEVPEFGSALMYRMASAKANPAPQRCPVHIHGVSCRIFRYNTLKTQSNT</sequence>
<name>A0AAV6YFK3_ENGPU</name>
<evidence type="ECO:0000313" key="2">
    <source>
        <dbReference type="Proteomes" id="UP000824782"/>
    </source>
</evidence>
<organism evidence="1 2">
    <name type="scientific">Engystomops pustulosus</name>
    <name type="common">Tungara frog</name>
    <name type="synonym">Physalaemus pustulosus</name>
    <dbReference type="NCBI Taxonomy" id="76066"/>
    <lineage>
        <taxon>Eukaryota</taxon>
        <taxon>Metazoa</taxon>
        <taxon>Chordata</taxon>
        <taxon>Craniata</taxon>
        <taxon>Vertebrata</taxon>
        <taxon>Euteleostomi</taxon>
        <taxon>Amphibia</taxon>
        <taxon>Batrachia</taxon>
        <taxon>Anura</taxon>
        <taxon>Neobatrachia</taxon>
        <taxon>Hyloidea</taxon>
        <taxon>Leptodactylidae</taxon>
        <taxon>Leiuperinae</taxon>
        <taxon>Engystomops</taxon>
    </lineage>
</organism>
<gene>
    <name evidence="1" type="ORF">GDO81_026596</name>
</gene>
<keyword evidence="2" id="KW-1185">Reference proteome</keyword>
<comment type="caution">
    <text evidence="1">The sequence shown here is derived from an EMBL/GenBank/DDBJ whole genome shotgun (WGS) entry which is preliminary data.</text>
</comment>
<evidence type="ECO:0000313" key="1">
    <source>
        <dbReference type="EMBL" id="KAG8536334.1"/>
    </source>
</evidence>
<accession>A0AAV6YFK3</accession>
<dbReference type="EMBL" id="WNYA01045613">
    <property type="protein sequence ID" value="KAG8536334.1"/>
    <property type="molecule type" value="Genomic_DNA"/>
</dbReference>
<protein>
    <submittedName>
        <fullName evidence="1">Uncharacterized protein</fullName>
    </submittedName>
</protein>